<dbReference type="OrthoDB" id="9983386at2"/>
<sequence length="67" mass="7883">MEVFIVVGMIAAFFAGAYVRQPFCIEKRTRDTILEKPAQIDKKDRQAEQLNNLMNYNGRKQYPEEEE</sequence>
<keyword evidence="2" id="KW-1185">Reference proteome</keyword>
<gene>
    <name evidence="1" type="ORF">CHK_2072</name>
</gene>
<evidence type="ECO:0000313" key="1">
    <source>
        <dbReference type="EMBL" id="KKI50480.1"/>
    </source>
</evidence>
<accession>A0A0M2NJS4</accession>
<dbReference type="EMBL" id="LAYJ01000111">
    <property type="protein sequence ID" value="KKI50480.1"/>
    <property type="molecule type" value="Genomic_DNA"/>
</dbReference>
<organism evidence="1 2">
    <name type="scientific">Christensenella hongkongensis</name>
    <dbReference type="NCBI Taxonomy" id="270498"/>
    <lineage>
        <taxon>Bacteria</taxon>
        <taxon>Bacillati</taxon>
        <taxon>Bacillota</taxon>
        <taxon>Clostridia</taxon>
        <taxon>Christensenellales</taxon>
        <taxon>Christensenellaceae</taxon>
        <taxon>Christensenella</taxon>
    </lineage>
</organism>
<reference evidence="1 2" key="1">
    <citation type="submission" date="2015-04" db="EMBL/GenBank/DDBJ databases">
        <title>Draft genome sequence of bacteremic isolate Catabacter hongkongensis type strain HKU16T.</title>
        <authorList>
            <person name="Lau S.K."/>
            <person name="Teng J.L."/>
            <person name="Huang Y."/>
            <person name="Curreem S.O."/>
            <person name="Tsui S.K."/>
            <person name="Woo P.C."/>
        </authorList>
    </citation>
    <scope>NUCLEOTIDE SEQUENCE [LARGE SCALE GENOMIC DNA]</scope>
    <source>
        <strain evidence="1 2">HKU16</strain>
    </source>
</reference>
<protein>
    <submittedName>
        <fullName evidence="1">Uncharacterized protein</fullName>
    </submittedName>
</protein>
<name>A0A0M2NJS4_9FIRM</name>
<dbReference type="RefSeq" id="WP_046443922.1">
    <property type="nucleotide sequence ID" value="NZ_LAYJ01000111.1"/>
</dbReference>
<proteinExistence type="predicted"/>
<dbReference type="Proteomes" id="UP000034076">
    <property type="component" value="Unassembled WGS sequence"/>
</dbReference>
<dbReference type="STRING" id="270498.CHK_2072"/>
<comment type="caution">
    <text evidence="1">The sequence shown here is derived from an EMBL/GenBank/DDBJ whole genome shotgun (WGS) entry which is preliminary data.</text>
</comment>
<evidence type="ECO:0000313" key="2">
    <source>
        <dbReference type="Proteomes" id="UP000034076"/>
    </source>
</evidence>
<dbReference type="AlphaFoldDB" id="A0A0M2NJS4"/>